<evidence type="ECO:0000313" key="4">
    <source>
        <dbReference type="Proteomes" id="UP000236291"/>
    </source>
</evidence>
<evidence type="ECO:0000313" key="3">
    <source>
        <dbReference type="EMBL" id="PNY14896.1"/>
    </source>
</evidence>
<dbReference type="InterPro" id="IPR044839">
    <property type="entry name" value="NDR1-like"/>
</dbReference>
<evidence type="ECO:0000256" key="2">
    <source>
        <dbReference type="ARBA" id="ARBA00023136"/>
    </source>
</evidence>
<evidence type="ECO:0000256" key="1">
    <source>
        <dbReference type="ARBA" id="ARBA00004370"/>
    </source>
</evidence>
<comment type="caution">
    <text evidence="3">The sequence shown here is derived from an EMBL/GenBank/DDBJ whole genome shotgun (WGS) entry which is preliminary data.</text>
</comment>
<comment type="subcellular location">
    <subcellularLocation>
        <location evidence="1">Membrane</location>
    </subcellularLocation>
</comment>
<gene>
    <name evidence="3" type="ORF">L195_g011584</name>
</gene>
<dbReference type="GO" id="GO:0005886">
    <property type="term" value="C:plasma membrane"/>
    <property type="evidence" value="ECO:0007669"/>
    <property type="project" value="TreeGrafter"/>
</dbReference>
<dbReference type="GO" id="GO:0009506">
    <property type="term" value="C:plasmodesma"/>
    <property type="evidence" value="ECO:0007669"/>
    <property type="project" value="TreeGrafter"/>
</dbReference>
<organism evidence="3 4">
    <name type="scientific">Trifolium pratense</name>
    <name type="common">Red clover</name>
    <dbReference type="NCBI Taxonomy" id="57577"/>
    <lineage>
        <taxon>Eukaryota</taxon>
        <taxon>Viridiplantae</taxon>
        <taxon>Streptophyta</taxon>
        <taxon>Embryophyta</taxon>
        <taxon>Tracheophyta</taxon>
        <taxon>Spermatophyta</taxon>
        <taxon>Magnoliopsida</taxon>
        <taxon>eudicotyledons</taxon>
        <taxon>Gunneridae</taxon>
        <taxon>Pentapetalae</taxon>
        <taxon>rosids</taxon>
        <taxon>fabids</taxon>
        <taxon>Fabales</taxon>
        <taxon>Fabaceae</taxon>
        <taxon>Papilionoideae</taxon>
        <taxon>50 kb inversion clade</taxon>
        <taxon>NPAAA clade</taxon>
        <taxon>Hologalegina</taxon>
        <taxon>IRL clade</taxon>
        <taxon>Trifolieae</taxon>
        <taxon>Trifolium</taxon>
    </lineage>
</organism>
<dbReference type="STRING" id="57577.A0A2K3PHX5"/>
<keyword evidence="2" id="KW-0472">Membrane</keyword>
<dbReference type="Proteomes" id="UP000236291">
    <property type="component" value="Unassembled WGS sequence"/>
</dbReference>
<sequence length="139" mass="16122">MLNFTAHNPNKKLTIYYDKMEGHVSYEGTRFTSTNVMTMGFNSFRQDTKKTNRINGVFSGQRVVVFDHDQISDIERDKKDGVIHIDVKLYFSVRFKVWDFVDEDDFKGNIKCGLDVPFGSNNGTKFMNAFEPTKCHVNF</sequence>
<dbReference type="GO" id="GO:0098542">
    <property type="term" value="P:defense response to other organism"/>
    <property type="evidence" value="ECO:0007669"/>
    <property type="project" value="InterPro"/>
</dbReference>
<dbReference type="EMBL" id="ASHM01007217">
    <property type="protein sequence ID" value="PNY14896.1"/>
    <property type="molecule type" value="Genomic_DNA"/>
</dbReference>
<proteinExistence type="predicted"/>
<protein>
    <submittedName>
        <fullName evidence="3">Uncharacterized protein</fullName>
    </submittedName>
</protein>
<dbReference type="PANTHER" id="PTHR31415">
    <property type="entry name" value="OS05G0367900 PROTEIN"/>
    <property type="match status" value="1"/>
</dbReference>
<reference evidence="3 4" key="2">
    <citation type="journal article" date="2017" name="Front. Plant Sci.">
        <title>Gene Classification and Mining of Molecular Markers Useful in Red Clover (Trifolium pratense) Breeding.</title>
        <authorList>
            <person name="Istvanek J."/>
            <person name="Dluhosova J."/>
            <person name="Dluhos P."/>
            <person name="Patkova L."/>
            <person name="Nedelnik J."/>
            <person name="Repkova J."/>
        </authorList>
    </citation>
    <scope>NUCLEOTIDE SEQUENCE [LARGE SCALE GENOMIC DNA]</scope>
    <source>
        <strain evidence="4">cv. Tatra</strain>
        <tissue evidence="3">Young leaves</tissue>
    </source>
</reference>
<accession>A0A2K3PHX5</accession>
<dbReference type="AlphaFoldDB" id="A0A2K3PHX5"/>
<name>A0A2K3PHX5_TRIPR</name>
<reference evidence="3 4" key="1">
    <citation type="journal article" date="2014" name="Am. J. Bot.">
        <title>Genome assembly and annotation for red clover (Trifolium pratense; Fabaceae).</title>
        <authorList>
            <person name="Istvanek J."/>
            <person name="Jaros M."/>
            <person name="Krenek A."/>
            <person name="Repkova J."/>
        </authorList>
    </citation>
    <scope>NUCLEOTIDE SEQUENCE [LARGE SCALE GENOMIC DNA]</scope>
    <source>
        <strain evidence="4">cv. Tatra</strain>
        <tissue evidence="3">Young leaves</tissue>
    </source>
</reference>
<dbReference type="PANTHER" id="PTHR31415:SF104">
    <property type="entry name" value="PROTEIN, PUTATIVE-RELATED"/>
    <property type="match status" value="1"/>
</dbReference>